<dbReference type="InParanoid" id="A0A317XI52"/>
<dbReference type="PANTHER" id="PTHR22767:SF3">
    <property type="entry name" value="N-ALPHA-ACETYLTRANSFERASE 25, NATB AUXILIARY SUBUNIT"/>
    <property type="match status" value="1"/>
</dbReference>
<dbReference type="EMBL" id="KZ819201">
    <property type="protein sequence ID" value="PWY97926.1"/>
    <property type="molecule type" value="Genomic_DNA"/>
</dbReference>
<proteinExistence type="inferred from homology"/>
<accession>A0A317XI52</accession>
<dbReference type="InterPro" id="IPR011990">
    <property type="entry name" value="TPR-like_helical_dom_sf"/>
</dbReference>
<dbReference type="FunCoup" id="A0A317XI52">
    <property type="interactions" value="543"/>
</dbReference>
<dbReference type="PANTHER" id="PTHR22767">
    <property type="entry name" value="N-TERMINAL ACETYLTRANSFERASE-RELATED"/>
    <property type="match status" value="1"/>
</dbReference>
<organism evidence="2 3">
    <name type="scientific">Testicularia cyperi</name>
    <dbReference type="NCBI Taxonomy" id="1882483"/>
    <lineage>
        <taxon>Eukaryota</taxon>
        <taxon>Fungi</taxon>
        <taxon>Dikarya</taxon>
        <taxon>Basidiomycota</taxon>
        <taxon>Ustilaginomycotina</taxon>
        <taxon>Ustilaginomycetes</taxon>
        <taxon>Ustilaginales</taxon>
        <taxon>Anthracoideaceae</taxon>
        <taxon>Testicularia</taxon>
    </lineage>
</organism>
<dbReference type="AlphaFoldDB" id="A0A317XI52"/>
<gene>
    <name evidence="2" type="ORF">BCV70DRAFT_202414</name>
</gene>
<dbReference type="InterPro" id="IPR019183">
    <property type="entry name" value="NAA25_NatB_aux_su"/>
</dbReference>
<protein>
    <submittedName>
        <fullName evidence="2">Uncharacterized protein</fullName>
    </submittedName>
</protein>
<dbReference type="GO" id="GO:0031416">
    <property type="term" value="C:NatB complex"/>
    <property type="evidence" value="ECO:0007669"/>
    <property type="project" value="TreeGrafter"/>
</dbReference>
<dbReference type="SUPFAM" id="SSF48452">
    <property type="entry name" value="TPR-like"/>
    <property type="match status" value="1"/>
</dbReference>
<dbReference type="Pfam" id="PF09797">
    <property type="entry name" value="NatB_MDM20"/>
    <property type="match status" value="1"/>
</dbReference>
<evidence type="ECO:0000313" key="3">
    <source>
        <dbReference type="Proteomes" id="UP000246740"/>
    </source>
</evidence>
<dbReference type="Proteomes" id="UP000246740">
    <property type="component" value="Unassembled WGS sequence"/>
</dbReference>
<evidence type="ECO:0000313" key="2">
    <source>
        <dbReference type="EMBL" id="PWY97926.1"/>
    </source>
</evidence>
<reference evidence="2 3" key="1">
    <citation type="journal article" date="2018" name="Mol. Biol. Evol.">
        <title>Broad Genomic Sampling Reveals a Smut Pathogenic Ancestry of the Fungal Clade Ustilaginomycotina.</title>
        <authorList>
            <person name="Kijpornyongpan T."/>
            <person name="Mondo S.J."/>
            <person name="Barry K."/>
            <person name="Sandor L."/>
            <person name="Lee J."/>
            <person name="Lipzen A."/>
            <person name="Pangilinan J."/>
            <person name="LaButti K."/>
            <person name="Hainaut M."/>
            <person name="Henrissat B."/>
            <person name="Grigoriev I.V."/>
            <person name="Spatafora J.W."/>
            <person name="Aime M.C."/>
        </authorList>
    </citation>
    <scope>NUCLEOTIDE SEQUENCE [LARGE SCALE GENOMIC DNA]</scope>
    <source>
        <strain evidence="2 3">MCA 3645</strain>
    </source>
</reference>
<sequence length="880" mass="96922">MAASFNPLALLAERTCGPIYNAIDTGNNVLAVRHADKILASQPDLALAMALKSLALVRSGKHADANAVCDKLIARGLRKGEDGALTPLTWTLGRLGRRADEVAILEVAVKNNPHDEELARQTFMAFFKSQLYQKAQQHALKMYKTFGGKAKKGRLVDEYFWWSIQSYLLLSRDPKASGAALALPLSQRMIEKQIESKPLTLNDEEALWLQLQVLIKQGKKEDAFALLVEPESIGDTLCDRNLSLEFQRTDLAKELQKWPIVEQHAKAKIQAGSTNWAHFLAYLEAAGKIGPESLAGADELLITMVSSGAGRKDRSVRLAELELWRRRAEVGSTLDSGKDLLALTLAYFDQFATKACCHEDLLPYLALLSVQQRLELSSQLETRRKTPIKTENDLRVTINIAKISRAVQSATSAVTADSEARLAKSLLQSYAEGLSIGRDLPETEMQPADDLALMAAQALVSAYDISGHVPTYLLQTITLLELALARSKKGYQLRMLLIRCCVLAGAFDRAAIHYGLIGIKSIQLDTLSYLISDRTAAFSPLPPSLQGSASADDGLSKLLIRHLSAAQHVYAENRQSTPEMIAKAFEHGIYSRVEEFVDFADMVDRSVQRQVLRLEEARAHLHNRRNFATLQERQSFQQGIESKAKAVLEDLGKGLFDQRDFGVLVSYAPIDRPDRDVELLTRPGPRQREAWVRCFASLLSADAGELATEDLAELGEVERQVVQLVNTYKQSQSQSQSSGDAQPLASFLETAKESTRKMVQGFTSTPGSGTPLARPIDLIQSVALSLEACYLIQPRLAKTADLSNSKTHLAEMATLVNHLSRTSMLPTSTSTSDDKDVIQDGLRALGNDQVAQLLITTQDNIAKSCKKVLNNLRDALRDAL</sequence>
<dbReference type="OrthoDB" id="1874341at2759"/>
<evidence type="ECO:0000256" key="1">
    <source>
        <dbReference type="ARBA" id="ARBA00006298"/>
    </source>
</evidence>
<name>A0A317XI52_9BASI</name>
<keyword evidence="3" id="KW-1185">Reference proteome</keyword>
<dbReference type="Gene3D" id="1.25.40.1040">
    <property type="match status" value="1"/>
</dbReference>
<comment type="similarity">
    <text evidence="1">Belongs to the MDM20/NAA25 family.</text>
</comment>
<dbReference type="STRING" id="1882483.A0A317XI52"/>